<feature type="transmembrane region" description="Helical" evidence="1">
    <location>
        <begin position="79"/>
        <end position="100"/>
    </location>
</feature>
<dbReference type="Proteomes" id="UP000262073">
    <property type="component" value="Chromosome"/>
</dbReference>
<keyword evidence="1" id="KW-0812">Transmembrane</keyword>
<dbReference type="KEGG" id="salm:D0Y50_11735"/>
<reference evidence="2 3" key="1">
    <citation type="submission" date="2018-08" db="EMBL/GenBank/DDBJ databases">
        <title>Salinimonas sediminis sp. nov., a piezophilic bacterium isolated from a deep-sea sediment sample from the New Britain Trench.</title>
        <authorList>
            <person name="Cao J."/>
        </authorList>
    </citation>
    <scope>NUCLEOTIDE SEQUENCE [LARGE SCALE GENOMIC DNA]</scope>
    <source>
        <strain evidence="2 3">N102</strain>
    </source>
</reference>
<proteinExistence type="predicted"/>
<keyword evidence="3" id="KW-1185">Reference proteome</keyword>
<feature type="transmembrane region" description="Helical" evidence="1">
    <location>
        <begin position="115"/>
        <end position="137"/>
    </location>
</feature>
<protein>
    <submittedName>
        <fullName evidence="2">Uncharacterized protein</fullName>
    </submittedName>
</protein>
<dbReference type="EMBL" id="CP031769">
    <property type="protein sequence ID" value="AXR06963.1"/>
    <property type="molecule type" value="Genomic_DNA"/>
</dbReference>
<sequence>MSPTDFARASFRPERPVSFCPTSDTGWASDCSKDVTWQDDTTFSDAKTAFQDLFSHKKDQFHALQHVVAAETNLVKKSLIVSVVGLAGAFVLACFCWLIINATMGIALDRADVPLWLTMLILLGINAIGITICVKAVKESYRHISLMPIIRAATGEAGKSQKE</sequence>
<evidence type="ECO:0000313" key="3">
    <source>
        <dbReference type="Proteomes" id="UP000262073"/>
    </source>
</evidence>
<accession>A0A346NN56</accession>
<evidence type="ECO:0000256" key="1">
    <source>
        <dbReference type="SAM" id="Phobius"/>
    </source>
</evidence>
<organism evidence="2 3">
    <name type="scientific">Salinimonas sediminis</name>
    <dbReference type="NCBI Taxonomy" id="2303538"/>
    <lineage>
        <taxon>Bacteria</taxon>
        <taxon>Pseudomonadati</taxon>
        <taxon>Pseudomonadota</taxon>
        <taxon>Gammaproteobacteria</taxon>
        <taxon>Alteromonadales</taxon>
        <taxon>Alteromonadaceae</taxon>
        <taxon>Alteromonas/Salinimonas group</taxon>
        <taxon>Salinimonas</taxon>
    </lineage>
</organism>
<keyword evidence="1" id="KW-1133">Transmembrane helix</keyword>
<gene>
    <name evidence="2" type="ORF">D0Y50_11735</name>
</gene>
<name>A0A346NN56_9ALTE</name>
<keyword evidence="1" id="KW-0472">Membrane</keyword>
<evidence type="ECO:0000313" key="2">
    <source>
        <dbReference type="EMBL" id="AXR06963.1"/>
    </source>
</evidence>
<dbReference type="AlphaFoldDB" id="A0A346NN56"/>